<gene>
    <name evidence="3" type="ORF">M0H32_28480</name>
</gene>
<sequence length="118" mass="13239">MSAVAQRTTAVSRMVGELRQLGGLKNVDLANIVGVSPPTVHRWSKGQGSPTIEKQQVIAELRWVAERLSDFYEPDEARLWLQTGHPQLDGEKPYDLINEDRTAEVLEIIDRLESGVFL</sequence>
<dbReference type="Pfam" id="PF09722">
    <property type="entry name" value="Xre_MbcA_ParS_C"/>
    <property type="match status" value="1"/>
</dbReference>
<dbReference type="CDD" id="cd00093">
    <property type="entry name" value="HTH_XRE"/>
    <property type="match status" value="1"/>
</dbReference>
<organism evidence="3 4">
    <name type="scientific">Roseibium sediminicola</name>
    <dbReference type="NCBI Taxonomy" id="2933272"/>
    <lineage>
        <taxon>Bacteria</taxon>
        <taxon>Pseudomonadati</taxon>
        <taxon>Pseudomonadota</taxon>
        <taxon>Alphaproteobacteria</taxon>
        <taxon>Hyphomicrobiales</taxon>
        <taxon>Stappiaceae</taxon>
        <taxon>Roseibium</taxon>
    </lineage>
</organism>
<dbReference type="InterPro" id="IPR024467">
    <property type="entry name" value="Xre/MbcA/ParS-like_toxin-bd"/>
</dbReference>
<comment type="caution">
    <text evidence="3">The sequence shown here is derived from an EMBL/GenBank/DDBJ whole genome shotgun (WGS) entry which is preliminary data.</text>
</comment>
<evidence type="ECO:0000259" key="2">
    <source>
        <dbReference type="Pfam" id="PF09722"/>
    </source>
</evidence>
<feature type="domain" description="Antitoxin Xre/MbcA/ParS-like toxin-binding" evidence="2">
    <location>
        <begin position="73"/>
        <end position="115"/>
    </location>
</feature>
<dbReference type="InterPro" id="IPR001387">
    <property type="entry name" value="Cro/C1-type_HTH"/>
</dbReference>
<protein>
    <submittedName>
        <fullName evidence="3">DUF2384 domain-containing protein</fullName>
    </submittedName>
</protein>
<dbReference type="Pfam" id="PF01381">
    <property type="entry name" value="HTH_3"/>
    <property type="match status" value="1"/>
</dbReference>
<evidence type="ECO:0000259" key="1">
    <source>
        <dbReference type="Pfam" id="PF01381"/>
    </source>
</evidence>
<keyword evidence="4" id="KW-1185">Reference proteome</keyword>
<dbReference type="RefSeq" id="WP_248160089.1">
    <property type="nucleotide sequence ID" value="NZ_JALNMJ010000042.1"/>
</dbReference>
<feature type="domain" description="HTH cro/C1-type" evidence="1">
    <location>
        <begin position="17"/>
        <end position="56"/>
    </location>
</feature>
<name>A0ABT0H357_9HYPH</name>
<evidence type="ECO:0000313" key="3">
    <source>
        <dbReference type="EMBL" id="MCK7616109.1"/>
    </source>
</evidence>
<dbReference type="SUPFAM" id="SSF47413">
    <property type="entry name" value="lambda repressor-like DNA-binding domains"/>
    <property type="match status" value="1"/>
</dbReference>
<reference evidence="3" key="1">
    <citation type="submission" date="2022-04" db="EMBL/GenBank/DDBJ databases">
        <title>Roseibium sp. CAU 1639 isolated from mud.</title>
        <authorList>
            <person name="Kim W."/>
        </authorList>
    </citation>
    <scope>NUCLEOTIDE SEQUENCE</scope>
    <source>
        <strain evidence="3">CAU 1639</strain>
    </source>
</reference>
<dbReference type="Gene3D" id="1.10.260.40">
    <property type="entry name" value="lambda repressor-like DNA-binding domains"/>
    <property type="match status" value="1"/>
</dbReference>
<accession>A0ABT0H357</accession>
<proteinExistence type="predicted"/>
<dbReference type="Proteomes" id="UP001431221">
    <property type="component" value="Unassembled WGS sequence"/>
</dbReference>
<dbReference type="EMBL" id="JALNMJ010000042">
    <property type="protein sequence ID" value="MCK7616109.1"/>
    <property type="molecule type" value="Genomic_DNA"/>
</dbReference>
<dbReference type="InterPro" id="IPR010982">
    <property type="entry name" value="Lambda_DNA-bd_dom_sf"/>
</dbReference>
<evidence type="ECO:0000313" key="4">
    <source>
        <dbReference type="Proteomes" id="UP001431221"/>
    </source>
</evidence>